<dbReference type="EMBL" id="CP003651">
    <property type="protein sequence ID" value="AFL96050.1"/>
    <property type="molecule type" value="Genomic_DNA"/>
</dbReference>
<proteinExistence type="predicted"/>
<organism evidence="1 2">
    <name type="scientific">Thermococcus cleftensis (strain DSM 27260 / KACC 17922 / CL1)</name>
    <dbReference type="NCBI Taxonomy" id="163003"/>
    <lineage>
        <taxon>Archaea</taxon>
        <taxon>Methanobacteriati</taxon>
        <taxon>Methanobacteriota</taxon>
        <taxon>Thermococci</taxon>
        <taxon>Thermococcales</taxon>
        <taxon>Thermococcaceae</taxon>
        <taxon>Thermococcus</taxon>
    </lineage>
</organism>
<gene>
    <name evidence="1" type="ORF">CL1_1854</name>
</gene>
<reference evidence="1 2" key="1">
    <citation type="journal article" date="2012" name="J. Bacteriol.">
        <title>Complete Genome Sequence of the Hyperthermophilic Archaeon Thermococcus sp. Strain CL1, Isolated from a Paralvinella sp. Polychaete Worm Collected from a Hydrothermal Vent.</title>
        <authorList>
            <person name="Jung J.H."/>
            <person name="Holden J.F."/>
            <person name="Seo D.H."/>
            <person name="Park K.H."/>
            <person name="Shin H."/>
            <person name="Ryu S."/>
            <person name="Lee J.H."/>
            <person name="Park C.S."/>
        </authorList>
    </citation>
    <scope>NUCLEOTIDE SEQUENCE [LARGE SCALE GENOMIC DNA]</scope>
    <source>
        <strain evidence="2">DSM 27260 / KACC 17922 / CL1</strain>
    </source>
</reference>
<dbReference type="AlphaFoldDB" id="I3ZWG6"/>
<dbReference type="HOGENOM" id="CLU_2550461_0_0_2"/>
<sequence>MGVFFMGFFLSHGIHLSQSKRETLIDFLFPKWKTLPDNAWKCNKSKRGSSNNPDHRVSTGRFRPIRFLPNGKNLPYWSEKNG</sequence>
<dbReference type="KEGG" id="thm:CL1_1854"/>
<dbReference type="STRING" id="163003.CL1_1854"/>
<protein>
    <submittedName>
        <fullName evidence="1">Uncharacterized protein</fullName>
    </submittedName>
</protein>
<evidence type="ECO:0000313" key="2">
    <source>
        <dbReference type="Proteomes" id="UP000006064"/>
    </source>
</evidence>
<evidence type="ECO:0000313" key="1">
    <source>
        <dbReference type="EMBL" id="AFL96050.1"/>
    </source>
</evidence>
<accession>I3ZWG6</accession>
<dbReference type="Proteomes" id="UP000006064">
    <property type="component" value="Chromosome"/>
</dbReference>
<keyword evidence="2" id="KW-1185">Reference proteome</keyword>
<name>I3ZWG6_THECF</name>